<name>A0A0G1K7N1_9BACT</name>
<dbReference type="AlphaFoldDB" id="A0A0G1K7N1"/>
<proteinExistence type="predicted"/>
<dbReference type="EMBL" id="LCIH01000003">
    <property type="protein sequence ID" value="KKT52307.1"/>
    <property type="molecule type" value="Genomic_DNA"/>
</dbReference>
<sequence>MPNAETKPEVSLLGPGAELENKTSTLLGGDSMIEPKFDKSGRVESYVVKLIRDGGENVSFLISKEQGQDLITARIAIMASEVAQDRIISEEAFQSLIPTYVAKEYRIRLLGMGIPEDKIPQTTSEMVAKARQELEEYRELGKEQIASAAQHIADQILEISSEVFAGNNFRYNQLPKEFKEIVKFHLPSFSALAAQHSGINEETMEAQRRALALNLMSQEQTRDAVLSYLPAIAGAGADTIATFLGNLLGTTRSAAESAYTKIKERRVSK</sequence>
<dbReference type="STRING" id="1618387.UW44_C0003G0150"/>
<protein>
    <submittedName>
        <fullName evidence="1">Uncharacterized protein</fullName>
    </submittedName>
</protein>
<evidence type="ECO:0000313" key="2">
    <source>
        <dbReference type="Proteomes" id="UP000034006"/>
    </source>
</evidence>
<dbReference type="Proteomes" id="UP000034006">
    <property type="component" value="Unassembled WGS sequence"/>
</dbReference>
<gene>
    <name evidence="1" type="ORF">UW44_C0003G0150</name>
</gene>
<evidence type="ECO:0000313" key="1">
    <source>
        <dbReference type="EMBL" id="KKT52307.1"/>
    </source>
</evidence>
<organism evidence="1 2">
    <name type="scientific">Candidatus Collierbacteria bacterium GW2011_GWB2_44_22</name>
    <dbReference type="NCBI Taxonomy" id="1618387"/>
    <lineage>
        <taxon>Bacteria</taxon>
        <taxon>Candidatus Collieribacteriota</taxon>
    </lineage>
</organism>
<accession>A0A0G1K7N1</accession>
<reference evidence="1 2" key="1">
    <citation type="journal article" date="2015" name="Nature">
        <title>rRNA introns, odd ribosomes, and small enigmatic genomes across a large radiation of phyla.</title>
        <authorList>
            <person name="Brown C.T."/>
            <person name="Hug L.A."/>
            <person name="Thomas B.C."/>
            <person name="Sharon I."/>
            <person name="Castelle C.J."/>
            <person name="Singh A."/>
            <person name="Wilkins M.J."/>
            <person name="Williams K.H."/>
            <person name="Banfield J.F."/>
        </authorList>
    </citation>
    <scope>NUCLEOTIDE SEQUENCE [LARGE SCALE GENOMIC DNA]</scope>
</reference>
<comment type="caution">
    <text evidence="1">The sequence shown here is derived from an EMBL/GenBank/DDBJ whole genome shotgun (WGS) entry which is preliminary data.</text>
</comment>